<dbReference type="InterPro" id="IPR036427">
    <property type="entry name" value="Bromodomain-like_sf"/>
</dbReference>
<sequence length="778" mass="87498">MRAPSRRQNFLTASPWLRTGKPEPSMADGSKSPQSTAFNMKTQSQPQSQPMIASPTRQSNQLPINNVSFQNPLLDSRHLGHPIMENTNEATFHIHANESTFMSEDNMDLYELKRKRIDSLPTHSAKTIDEGHPWLPDPVNPFVTSNALGLTNHMVDSLMDIHETSWDIPLVQDMFNSRDAHLILGIPLSATPIEDCWSWRGERSGSFSVRILQLFSRLKAAAVAASDDSSSESCPVSDPSDRVNGYGYSKFENRVRFSLNSCSKIDLRKLREKLIKELDQVRCLAKRVVVVNNSNNNNNQQSGGTTHSQFSANYYVTKQVESTMRVNSEVGSVGHRDSRSVRVGAEDSSHGDFVNKKKKKKKEENSNKKLKSLSSSSSSKGGKRVDDDHHHGVVRFGQSKDKYSSQLFKSCVNLLEKLMKHKFGWVFNVPVDVKGLGLLDYNSIIKHPMDLGTVKSRLLNKTLYKSPIEFADDVRLTFNNAMLYNPKGQDVHSMAEQLLKIFEDRWAGIEKEFNLNKQDEIDDDDDDDDDDEEDGDQLLGRPSAPTRIRSARSTMSTPPMRSFVQPQQDEINDDEEDDMLLRRPSAPSMLSPPAMRSFNQLQQDEIDDGEGDDNDVLLRRPSAPTKYRSAPSMLSTPAMRSLDRAESVTKPVNPNSVTTTPIPKKPKPMDVVKRDMTYEEKQMLSTNLQNLPSEKLDNVVQIIKKRTPGLSHQEDEIEVDIASLEAETLWELDRFNVASSAVEISKGSITDSDNDGNSSYGEILLTKELNAFVMSKKF</sequence>
<feature type="compositionally biased region" description="Acidic residues" evidence="5">
    <location>
        <begin position="520"/>
        <end position="536"/>
    </location>
</feature>
<dbReference type="InterPro" id="IPR001487">
    <property type="entry name" value="Bromodomain"/>
</dbReference>
<dbReference type="CDD" id="cd05506">
    <property type="entry name" value="Bromo_plant1"/>
    <property type="match status" value="1"/>
</dbReference>
<dbReference type="Gene3D" id="1.20.920.10">
    <property type="entry name" value="Bromodomain-like"/>
    <property type="match status" value="1"/>
</dbReference>
<dbReference type="InterPro" id="IPR038336">
    <property type="entry name" value="NET_sf"/>
</dbReference>
<protein>
    <submittedName>
        <fullName evidence="8">Uncharacterized protein</fullName>
    </submittedName>
</protein>
<feature type="compositionally biased region" description="Polar residues" evidence="5">
    <location>
        <begin position="551"/>
        <end position="568"/>
    </location>
</feature>
<dbReference type="PRINTS" id="PR00503">
    <property type="entry name" value="BROMODOMAIN"/>
</dbReference>
<evidence type="ECO:0000256" key="2">
    <source>
        <dbReference type="ARBA" id="ARBA00023117"/>
    </source>
</evidence>
<feature type="region of interest" description="Disordered" evidence="5">
    <location>
        <begin position="517"/>
        <end position="570"/>
    </location>
</feature>
<feature type="domain" description="NET" evidence="7">
    <location>
        <begin position="666"/>
        <end position="747"/>
    </location>
</feature>
<dbReference type="PROSITE" id="PS50014">
    <property type="entry name" value="BROMODOMAIN_2"/>
    <property type="match status" value="1"/>
</dbReference>
<feature type="compositionally biased region" description="Basic and acidic residues" evidence="5">
    <location>
        <begin position="334"/>
        <end position="355"/>
    </location>
</feature>
<feature type="compositionally biased region" description="Polar residues" evidence="5">
    <location>
        <begin position="31"/>
        <end position="59"/>
    </location>
</feature>
<evidence type="ECO:0000259" key="7">
    <source>
        <dbReference type="PROSITE" id="PS51525"/>
    </source>
</evidence>
<name>A0A7J6F1Z4_CANSA</name>
<feature type="region of interest" description="Disordered" evidence="5">
    <location>
        <begin position="328"/>
        <end position="390"/>
    </location>
</feature>
<evidence type="ECO:0000256" key="3">
    <source>
        <dbReference type="ARBA" id="ARBA00023163"/>
    </source>
</evidence>
<accession>A0A7J6F1Z4</accession>
<evidence type="ECO:0000259" key="6">
    <source>
        <dbReference type="PROSITE" id="PS50014"/>
    </source>
</evidence>
<gene>
    <name evidence="8" type="ORF">F8388_000415</name>
</gene>
<keyword evidence="1" id="KW-0805">Transcription regulation</keyword>
<evidence type="ECO:0000313" key="9">
    <source>
        <dbReference type="Proteomes" id="UP000525078"/>
    </source>
</evidence>
<feature type="compositionally biased region" description="Polar residues" evidence="5">
    <location>
        <begin position="1"/>
        <end position="12"/>
    </location>
</feature>
<feature type="region of interest" description="Disordered" evidence="5">
    <location>
        <begin position="1"/>
        <end position="59"/>
    </location>
</feature>
<reference evidence="8 9" key="1">
    <citation type="journal article" date="2020" name="bioRxiv">
        <title>Sequence and annotation of 42 cannabis genomes reveals extensive copy number variation in cannabinoid synthesis and pathogen resistance genes.</title>
        <authorList>
            <person name="Mckernan K.J."/>
            <person name="Helbert Y."/>
            <person name="Kane L.T."/>
            <person name="Ebling H."/>
            <person name="Zhang L."/>
            <person name="Liu B."/>
            <person name="Eaton Z."/>
            <person name="Mclaughlin S."/>
            <person name="Kingan S."/>
            <person name="Baybayan P."/>
            <person name="Concepcion G."/>
            <person name="Jordan M."/>
            <person name="Riva A."/>
            <person name="Barbazuk W."/>
            <person name="Harkins T."/>
        </authorList>
    </citation>
    <scope>NUCLEOTIDE SEQUENCE [LARGE SCALE GENOMIC DNA]</scope>
    <source>
        <strain evidence="9">cv. Jamaican Lion 4</strain>
        <tissue evidence="8">Leaf</tissue>
    </source>
</reference>
<dbReference type="SMART" id="SM00297">
    <property type="entry name" value="BROMO"/>
    <property type="match status" value="1"/>
</dbReference>
<keyword evidence="2 4" id="KW-0103">Bromodomain</keyword>
<evidence type="ECO:0000256" key="5">
    <source>
        <dbReference type="SAM" id="MobiDB-lite"/>
    </source>
</evidence>
<dbReference type="AlphaFoldDB" id="A0A7J6F1Z4"/>
<comment type="caution">
    <text evidence="8">The sequence shown here is derived from an EMBL/GenBank/DDBJ whole genome shotgun (WGS) entry which is preliminary data.</text>
</comment>
<evidence type="ECO:0000313" key="8">
    <source>
        <dbReference type="EMBL" id="KAF4363750.1"/>
    </source>
</evidence>
<keyword evidence="3" id="KW-0804">Transcription</keyword>
<dbReference type="Gene3D" id="1.20.1270.220">
    <property type="match status" value="1"/>
</dbReference>
<feature type="domain" description="Bromo" evidence="6">
    <location>
        <begin position="419"/>
        <end position="492"/>
    </location>
</feature>
<evidence type="ECO:0000256" key="1">
    <source>
        <dbReference type="ARBA" id="ARBA00023015"/>
    </source>
</evidence>
<dbReference type="InterPro" id="IPR027353">
    <property type="entry name" value="NET_dom"/>
</dbReference>
<dbReference type="InterPro" id="IPR037377">
    <property type="entry name" value="GTE_bromo"/>
</dbReference>
<dbReference type="PANTHER" id="PTHR45926">
    <property type="entry name" value="OSJNBA0053K19.4 PROTEIN"/>
    <property type="match status" value="1"/>
</dbReference>
<organism evidence="8 9">
    <name type="scientific">Cannabis sativa</name>
    <name type="common">Hemp</name>
    <name type="synonym">Marijuana</name>
    <dbReference type="NCBI Taxonomy" id="3483"/>
    <lineage>
        <taxon>Eukaryota</taxon>
        <taxon>Viridiplantae</taxon>
        <taxon>Streptophyta</taxon>
        <taxon>Embryophyta</taxon>
        <taxon>Tracheophyta</taxon>
        <taxon>Spermatophyta</taxon>
        <taxon>Magnoliopsida</taxon>
        <taxon>eudicotyledons</taxon>
        <taxon>Gunneridae</taxon>
        <taxon>Pentapetalae</taxon>
        <taxon>rosids</taxon>
        <taxon>fabids</taxon>
        <taxon>Rosales</taxon>
        <taxon>Cannabaceae</taxon>
        <taxon>Cannabis</taxon>
    </lineage>
</organism>
<dbReference type="Proteomes" id="UP000525078">
    <property type="component" value="Unassembled WGS sequence"/>
</dbReference>
<feature type="region of interest" description="Disordered" evidence="5">
    <location>
        <begin position="645"/>
        <end position="669"/>
    </location>
</feature>
<evidence type="ECO:0000256" key="4">
    <source>
        <dbReference type="PROSITE-ProRule" id="PRU00035"/>
    </source>
</evidence>
<dbReference type="PROSITE" id="PS51525">
    <property type="entry name" value="NET"/>
    <property type="match status" value="1"/>
</dbReference>
<proteinExistence type="predicted"/>
<dbReference type="SUPFAM" id="SSF47370">
    <property type="entry name" value="Bromodomain"/>
    <property type="match status" value="1"/>
</dbReference>
<dbReference type="Pfam" id="PF17035">
    <property type="entry name" value="BET"/>
    <property type="match status" value="1"/>
</dbReference>
<dbReference type="Pfam" id="PF00439">
    <property type="entry name" value="Bromodomain"/>
    <property type="match status" value="1"/>
</dbReference>
<dbReference type="EMBL" id="JAATIP010000172">
    <property type="protein sequence ID" value="KAF4363750.1"/>
    <property type="molecule type" value="Genomic_DNA"/>
</dbReference>